<keyword evidence="1" id="KW-0489">Methyltransferase</keyword>
<dbReference type="SUPFAM" id="SSF55831">
    <property type="entry name" value="Thymidylate synthase/dCMP hydroxymethylase"/>
    <property type="match status" value="1"/>
</dbReference>
<keyword evidence="5" id="KW-1185">Reference proteome</keyword>
<reference evidence="4" key="1">
    <citation type="submission" date="2021-01" db="EMBL/GenBank/DDBJ databases">
        <title>Whole genome shotgun sequence of Actinoplanes ferrugineus NBRC 15555.</title>
        <authorList>
            <person name="Komaki H."/>
            <person name="Tamura T."/>
        </authorList>
    </citation>
    <scope>NUCLEOTIDE SEQUENCE</scope>
    <source>
        <strain evidence="4">NBRC 15555</strain>
    </source>
</reference>
<dbReference type="InterPro" id="IPR036926">
    <property type="entry name" value="Thymidate_synth/dCMP_Mease_sf"/>
</dbReference>
<dbReference type="Pfam" id="PF00303">
    <property type="entry name" value="Thymidylat_synt"/>
    <property type="match status" value="1"/>
</dbReference>
<evidence type="ECO:0000313" key="5">
    <source>
        <dbReference type="Proteomes" id="UP000598174"/>
    </source>
</evidence>
<dbReference type="GO" id="GO:0005829">
    <property type="term" value="C:cytosol"/>
    <property type="evidence" value="ECO:0007669"/>
    <property type="project" value="TreeGrafter"/>
</dbReference>
<dbReference type="Proteomes" id="UP000598174">
    <property type="component" value="Unassembled WGS sequence"/>
</dbReference>
<gene>
    <name evidence="4" type="ORF">Afe05nite_70480</name>
</gene>
<protein>
    <submittedName>
        <fullName evidence="4">Thymidylate synthase</fullName>
    </submittedName>
</protein>
<organism evidence="4 5">
    <name type="scientific">Paractinoplanes ferrugineus</name>
    <dbReference type="NCBI Taxonomy" id="113564"/>
    <lineage>
        <taxon>Bacteria</taxon>
        <taxon>Bacillati</taxon>
        <taxon>Actinomycetota</taxon>
        <taxon>Actinomycetes</taxon>
        <taxon>Micromonosporales</taxon>
        <taxon>Micromonosporaceae</taxon>
        <taxon>Paractinoplanes</taxon>
    </lineage>
</organism>
<dbReference type="Gene3D" id="3.30.572.10">
    <property type="entry name" value="Thymidylate synthase/dCMP hydroxymethylase domain"/>
    <property type="match status" value="1"/>
</dbReference>
<dbReference type="RefSeq" id="WP_203821577.1">
    <property type="nucleotide sequence ID" value="NZ_BAAABP010000085.1"/>
</dbReference>
<evidence type="ECO:0000313" key="4">
    <source>
        <dbReference type="EMBL" id="GIE15208.1"/>
    </source>
</evidence>
<dbReference type="GO" id="GO:0004799">
    <property type="term" value="F:thymidylate synthase activity"/>
    <property type="evidence" value="ECO:0007669"/>
    <property type="project" value="TreeGrafter"/>
</dbReference>
<comment type="caution">
    <text evidence="4">The sequence shown here is derived from an EMBL/GenBank/DDBJ whole genome shotgun (WGS) entry which is preliminary data.</text>
</comment>
<evidence type="ECO:0000259" key="3">
    <source>
        <dbReference type="Pfam" id="PF00303"/>
    </source>
</evidence>
<dbReference type="CDD" id="cd00351">
    <property type="entry name" value="TS_Pyrimidine_HMase"/>
    <property type="match status" value="1"/>
</dbReference>
<dbReference type="EMBL" id="BOMM01000063">
    <property type="protein sequence ID" value="GIE15208.1"/>
    <property type="molecule type" value="Genomic_DNA"/>
</dbReference>
<feature type="domain" description="Thymidylate synthase/dCMP hydroxymethylase" evidence="3">
    <location>
        <begin position="13"/>
        <end position="236"/>
    </location>
</feature>
<dbReference type="AlphaFoldDB" id="A0A919J8W8"/>
<evidence type="ECO:0000256" key="1">
    <source>
        <dbReference type="ARBA" id="ARBA00022603"/>
    </source>
</evidence>
<dbReference type="InterPro" id="IPR045097">
    <property type="entry name" value="Thymidate_synth/dCMP_Mease"/>
</dbReference>
<proteinExistence type="predicted"/>
<dbReference type="PANTHER" id="PTHR11548:SF9">
    <property type="entry name" value="THYMIDYLATE SYNTHASE"/>
    <property type="match status" value="1"/>
</dbReference>
<dbReference type="GO" id="GO:0006231">
    <property type="term" value="P:dTMP biosynthetic process"/>
    <property type="evidence" value="ECO:0007669"/>
    <property type="project" value="TreeGrafter"/>
</dbReference>
<dbReference type="PANTHER" id="PTHR11548">
    <property type="entry name" value="THYMIDYLATE SYNTHASE 1"/>
    <property type="match status" value="1"/>
</dbReference>
<accession>A0A919J8W8</accession>
<dbReference type="InterPro" id="IPR023451">
    <property type="entry name" value="Thymidate_synth/dCMP_Mease_dom"/>
</dbReference>
<name>A0A919J8W8_9ACTN</name>
<keyword evidence="2" id="KW-0808">Transferase</keyword>
<dbReference type="GO" id="GO:0032259">
    <property type="term" value="P:methylation"/>
    <property type="evidence" value="ECO:0007669"/>
    <property type="project" value="UniProtKB-KW"/>
</dbReference>
<sequence>MLTPPEFATFTDAYVAVLRRILDDPAYETSGRGKDGFEVPNISFRLTDVTRRTPFLAARKTNIVFNYAELLWYVAGRSDVAMISYYAPRLAKLSIDGTTLTGTAYGPRLFGPDGDDGLSQFDRCLRTLGEDPDSKRAAMVIMRPHEPIGVDNPDVACTLGLQFMLRGGRLHATGYMRGNDALIGLLCDTFSFTMIQELAARRLGVEPGSYTHHVGSMHINVLDQEKVRAILTEADTAPAPPFAATPMPGLSQAELELLLDWETALRTGRGELTAETARELPLPDFWRQVLLLFDAYRQIQAGHHVNDDTTAALTAAHRWLLTHRWPNRITASALAGRPA</sequence>
<evidence type="ECO:0000256" key="2">
    <source>
        <dbReference type="ARBA" id="ARBA00022679"/>
    </source>
</evidence>